<evidence type="ECO:0000313" key="2">
    <source>
        <dbReference type="Proteomes" id="UP000317291"/>
    </source>
</evidence>
<gene>
    <name evidence="1" type="ORF">FK529_03855</name>
</gene>
<protein>
    <submittedName>
        <fullName evidence="1">Uncharacterized protein</fullName>
    </submittedName>
</protein>
<evidence type="ECO:0000313" key="1">
    <source>
        <dbReference type="EMBL" id="TWS20489.1"/>
    </source>
</evidence>
<reference evidence="1 2" key="1">
    <citation type="submission" date="2019-06" db="EMBL/GenBank/DDBJ databases">
        <title>Tsukamurella conjunctivitidis sp. nov., Tsukamurella assacharolytica sp. nov. and Tsukamurella sputae sp. nov. isolated from patients with conjunctivitis, bacteraemia (lymphoma) and respiratory infection (sputum) in Hong Kong.</title>
        <authorList>
            <person name="Teng J.L.L."/>
            <person name="Lee H.H."/>
            <person name="Fong J.Y.H."/>
            <person name="Fok K.M.N."/>
            <person name="Lau S.K.P."/>
            <person name="Woo P.C.Y."/>
        </authorList>
    </citation>
    <scope>NUCLEOTIDE SEQUENCE [LARGE SCALE GENOMIC DNA]</scope>
    <source>
        <strain evidence="1 2">HKU71</strain>
    </source>
</reference>
<dbReference type="EMBL" id="VIGW01000002">
    <property type="protein sequence ID" value="TWS20489.1"/>
    <property type="molecule type" value="Genomic_DNA"/>
</dbReference>
<dbReference type="OrthoDB" id="7506349at2"/>
<proteinExistence type="predicted"/>
<keyword evidence="2" id="KW-1185">Reference proteome</keyword>
<dbReference type="Proteomes" id="UP000317291">
    <property type="component" value="Unassembled WGS sequence"/>
</dbReference>
<sequence>MSRVGTVDPGRAAADLVSLLEGLLFDRLHGARSLAPPRTPEGSVADLRGPIRRALNYGA</sequence>
<name>A0A5C5RBV5_9ACTN</name>
<dbReference type="RefSeq" id="WP_146559710.1">
    <property type="nucleotide sequence ID" value="NZ_VIGW01000002.1"/>
</dbReference>
<dbReference type="AlphaFoldDB" id="A0A5C5RBV5"/>
<comment type="caution">
    <text evidence="1">The sequence shown here is derived from an EMBL/GenBank/DDBJ whole genome shotgun (WGS) entry which is preliminary data.</text>
</comment>
<accession>A0A5C5RBV5</accession>
<organism evidence="1 2">
    <name type="scientific">Tsukamurella asaccharolytica</name>
    <dbReference type="NCBI Taxonomy" id="2592067"/>
    <lineage>
        <taxon>Bacteria</taxon>
        <taxon>Bacillati</taxon>
        <taxon>Actinomycetota</taxon>
        <taxon>Actinomycetes</taxon>
        <taxon>Mycobacteriales</taxon>
        <taxon>Tsukamurellaceae</taxon>
        <taxon>Tsukamurella</taxon>
    </lineage>
</organism>